<dbReference type="EMBL" id="QWDN01000475">
    <property type="protein sequence ID" value="TEB41186.1"/>
    <property type="molecule type" value="Genomic_DNA"/>
</dbReference>
<evidence type="ECO:0000259" key="1">
    <source>
        <dbReference type="Pfam" id="PF19081"/>
    </source>
</evidence>
<feature type="domain" description="Ig-like" evidence="1">
    <location>
        <begin position="1"/>
        <end position="68"/>
    </location>
</feature>
<proteinExistence type="predicted"/>
<accession>A0A4Y7U440</accession>
<feature type="non-terminal residue" evidence="2">
    <location>
        <position position="136"/>
    </location>
</feature>
<protein>
    <recommendedName>
        <fullName evidence="1">Ig-like domain-containing protein</fullName>
    </recommendedName>
</protein>
<name>A0A4Y7U440_9FLAO</name>
<gene>
    <name evidence="2" type="ORF">D0809_26805</name>
</gene>
<reference evidence="2 3" key="1">
    <citation type="journal article" date="2018" name="Syst. Appl. Microbiol.">
        <title>Flavobacterium circumlabens sp. nov. and Flavobacterium cupreum sp. nov., two psychrotrophic species isolated from Antarctic environmental samples.</title>
        <authorList>
            <person name="Kralova S."/>
            <person name="Busse H.J."/>
            <person name="Svec P."/>
            <person name="Maslanova I."/>
            <person name="Stankova E."/>
            <person name="Bartak M."/>
            <person name="Sedlacek I."/>
        </authorList>
    </citation>
    <scope>NUCLEOTIDE SEQUENCE [LARGE SCALE GENOMIC DNA]</scope>
    <source>
        <strain evidence="2 3">CCM 8828</strain>
    </source>
</reference>
<evidence type="ECO:0000313" key="2">
    <source>
        <dbReference type="EMBL" id="TEB41186.1"/>
    </source>
</evidence>
<sequence>CSGQTTTLTTTLGAGETVEWYSAATGGLPLVSTASYTTPALNANTTYYTAITRNGCLNSERNPVSVSVQNPVAPVITAVPTTICSGQTVALTVQAPVLGTVYNWYDANVAGNLVFTGTSFTTPALTANISYYVEAS</sequence>
<comment type="caution">
    <text evidence="2">The sequence shown here is derived from an EMBL/GenBank/DDBJ whole genome shotgun (WGS) entry which is preliminary data.</text>
</comment>
<feature type="domain" description="Ig-like" evidence="1">
    <location>
        <begin position="71"/>
        <end position="135"/>
    </location>
</feature>
<feature type="non-terminal residue" evidence="2">
    <location>
        <position position="1"/>
    </location>
</feature>
<dbReference type="Proteomes" id="UP000298340">
    <property type="component" value="Unassembled WGS sequence"/>
</dbReference>
<dbReference type="AlphaFoldDB" id="A0A4Y7U440"/>
<evidence type="ECO:0000313" key="3">
    <source>
        <dbReference type="Proteomes" id="UP000298340"/>
    </source>
</evidence>
<organism evidence="2 3">
    <name type="scientific">Flavobacterium circumlabens</name>
    <dbReference type="NCBI Taxonomy" id="2133765"/>
    <lineage>
        <taxon>Bacteria</taxon>
        <taxon>Pseudomonadati</taxon>
        <taxon>Bacteroidota</taxon>
        <taxon>Flavobacteriia</taxon>
        <taxon>Flavobacteriales</taxon>
        <taxon>Flavobacteriaceae</taxon>
        <taxon>Flavobacterium</taxon>
    </lineage>
</organism>
<dbReference type="InterPro" id="IPR044023">
    <property type="entry name" value="Ig_7"/>
</dbReference>
<dbReference type="Pfam" id="PF19081">
    <property type="entry name" value="Ig_7"/>
    <property type="match status" value="2"/>
</dbReference>